<organism evidence="5 6">
    <name type="scientific">Alicyclobacillus tolerans</name>
    <dbReference type="NCBI Taxonomy" id="90970"/>
    <lineage>
        <taxon>Bacteria</taxon>
        <taxon>Bacillati</taxon>
        <taxon>Bacillota</taxon>
        <taxon>Bacilli</taxon>
        <taxon>Bacillales</taxon>
        <taxon>Alicyclobacillaceae</taxon>
        <taxon>Alicyclobacillus</taxon>
    </lineage>
</organism>
<dbReference type="InterPro" id="IPR006127">
    <property type="entry name" value="ZnuA-like"/>
</dbReference>
<dbReference type="Gene3D" id="3.40.50.1980">
    <property type="entry name" value="Nitrogenase molybdenum iron protein domain"/>
    <property type="match status" value="2"/>
</dbReference>
<dbReference type="Pfam" id="PF01297">
    <property type="entry name" value="ZnuA"/>
    <property type="match status" value="1"/>
</dbReference>
<dbReference type="STRING" id="1830138.SAMN05443507_10890"/>
<reference evidence="6" key="1">
    <citation type="submission" date="2016-11" db="EMBL/GenBank/DDBJ databases">
        <authorList>
            <person name="Varghese N."/>
            <person name="Submissions S."/>
        </authorList>
    </citation>
    <scope>NUCLEOTIDE SEQUENCE [LARGE SCALE GENOMIC DNA]</scope>
    <source>
        <strain evidence="6">USBA-503</strain>
    </source>
</reference>
<dbReference type="GO" id="GO:0030313">
    <property type="term" value="C:cell envelope"/>
    <property type="evidence" value="ECO:0007669"/>
    <property type="project" value="UniProtKB-SubCell"/>
</dbReference>
<dbReference type="PANTHER" id="PTHR42953:SF1">
    <property type="entry name" value="METAL-BINDING PROTEIN HI_0362-RELATED"/>
    <property type="match status" value="1"/>
</dbReference>
<comment type="subcellular location">
    <subcellularLocation>
        <location evidence="1">Cell envelope</location>
    </subcellularLocation>
</comment>
<keyword evidence="6" id="KW-1185">Reference proteome</keyword>
<name>A0A1M6PNQ4_9BACL</name>
<dbReference type="Proteomes" id="UP000184016">
    <property type="component" value="Unassembled WGS sequence"/>
</dbReference>
<dbReference type="GO" id="GO:0046872">
    <property type="term" value="F:metal ion binding"/>
    <property type="evidence" value="ECO:0007669"/>
    <property type="project" value="UniProtKB-KW"/>
</dbReference>
<evidence type="ECO:0000256" key="3">
    <source>
        <dbReference type="ARBA" id="ARBA00022723"/>
    </source>
</evidence>
<evidence type="ECO:0000256" key="1">
    <source>
        <dbReference type="ARBA" id="ARBA00004196"/>
    </source>
</evidence>
<keyword evidence="4" id="KW-0732">Signal</keyword>
<dbReference type="EMBL" id="FRAF01000008">
    <property type="protein sequence ID" value="SHK09573.1"/>
    <property type="molecule type" value="Genomic_DNA"/>
</dbReference>
<dbReference type="PANTHER" id="PTHR42953">
    <property type="entry name" value="HIGH-AFFINITY ZINC UPTAKE SYSTEM PROTEIN ZNUA-RELATED"/>
    <property type="match status" value="1"/>
</dbReference>
<evidence type="ECO:0000313" key="5">
    <source>
        <dbReference type="EMBL" id="SHK09573.1"/>
    </source>
</evidence>
<keyword evidence="3" id="KW-0479">Metal-binding</keyword>
<keyword evidence="2" id="KW-0813">Transport</keyword>
<sequence>MKIQSIMKSKRQGFFISSVLLGSVLVLSGCGTQSPSISSSSAHGSATSPTQQTITAVGAENEYANVISEIGGRYVSVTAIMSNPNTDPHTFEASPQVAAEIANAQLIVQNGLGYDSFMNKLESASPNANRKVIEVQNLLGLPNQTSNPHLWYNPSTMPRVAAAIAADLEQLMPAHKKYFEDNVKKFDASLQPWYNAIKQLKIKYAGSPVAVTEPVADYMLQAAGMDIRTPWSLQAAIMNGTDPAPQDVQTEQNLLKYHQVKVFLYNQQVVDPLTQSLLTLAEQHHVPVVGVYETMPPGYSYASWMLKEVKDLQKALVYHQSTQTLS</sequence>
<dbReference type="AlphaFoldDB" id="A0A1M6PNQ4"/>
<evidence type="ECO:0000256" key="4">
    <source>
        <dbReference type="ARBA" id="ARBA00022729"/>
    </source>
</evidence>
<evidence type="ECO:0000313" key="6">
    <source>
        <dbReference type="Proteomes" id="UP000184016"/>
    </source>
</evidence>
<accession>A0A1M6PNQ4</accession>
<dbReference type="PROSITE" id="PS51257">
    <property type="entry name" value="PROKAR_LIPOPROTEIN"/>
    <property type="match status" value="1"/>
</dbReference>
<dbReference type="SUPFAM" id="SSF53807">
    <property type="entry name" value="Helical backbone' metal receptor"/>
    <property type="match status" value="1"/>
</dbReference>
<gene>
    <name evidence="5" type="ORF">SAMN05443507_10890</name>
</gene>
<protein>
    <submittedName>
        <fullName evidence="5">Zinc/manganese transport system substrate-binding protein</fullName>
    </submittedName>
</protein>
<proteinExistence type="predicted"/>
<dbReference type="GO" id="GO:0030001">
    <property type="term" value="P:metal ion transport"/>
    <property type="evidence" value="ECO:0007669"/>
    <property type="project" value="InterPro"/>
</dbReference>
<dbReference type="InterPro" id="IPR050492">
    <property type="entry name" value="Bact_metal-bind_prot9"/>
</dbReference>
<dbReference type="RefSeq" id="WP_242650253.1">
    <property type="nucleotide sequence ID" value="NZ_FRAF01000008.1"/>
</dbReference>
<evidence type="ECO:0000256" key="2">
    <source>
        <dbReference type="ARBA" id="ARBA00022448"/>
    </source>
</evidence>